<accession>A0A5P8NZA3</accession>
<evidence type="ECO:0000313" key="2">
    <source>
        <dbReference type="Proteomes" id="UP000326944"/>
    </source>
</evidence>
<dbReference type="RefSeq" id="WP_152306677.1">
    <property type="nucleotide sequence ID" value="NZ_CP043617.1"/>
</dbReference>
<evidence type="ECO:0000313" key="1">
    <source>
        <dbReference type="EMBL" id="QFR48734.1"/>
    </source>
</evidence>
<dbReference type="AlphaFoldDB" id="A0A5P8NZA3"/>
<dbReference type="EMBL" id="CP043617">
    <property type="protein sequence ID" value="QFR48734.1"/>
    <property type="molecule type" value="Genomic_DNA"/>
</dbReference>
<reference evidence="1 2" key="1">
    <citation type="submission" date="2019-09" db="EMBL/GenBank/DDBJ databases">
        <title>Sulfurimonas gotlandica sp. nov., a chemoautotrophic and psychrotolerant epsilonproteobacterium isolated from a pelagic redoxcline, and an emended description of the genus Sulfurimonas.</title>
        <authorList>
            <person name="Wang S."/>
            <person name="Jiang L."/>
            <person name="Shao S."/>
        </authorList>
    </citation>
    <scope>NUCLEOTIDE SEQUENCE [LARGE SCALE GENOMIC DNA]</scope>
    <source>
        <strain evidence="1 2">GYSZ_1</strain>
    </source>
</reference>
<keyword evidence="2" id="KW-1185">Reference proteome</keyword>
<name>A0A5P8NZA3_9BACT</name>
<sequence length="153" mass="17336">MLEDLIQDEGFAKVMKNNIAQLIVYLFEKDKNFGILCNISDVDFSPELPEEILSQFHNMTLFFLAGYTFETARIEADNLVFEAGFGADNFGSVVNVPLLSIVQIIIDEQPVLINLAKYKKKEQESTTKKVDQEGVENSMNMFLSNPDNAKFLK</sequence>
<gene>
    <name evidence="1" type="ORF">FJR48_02960</name>
</gene>
<proteinExistence type="predicted"/>
<protein>
    <recommendedName>
        <fullName evidence="3">Stringent starvation protein B</fullName>
    </recommendedName>
</protein>
<dbReference type="KEGG" id="sulg:FJR48_02960"/>
<organism evidence="1 2">
    <name type="scientific">Sulfurimonas lithotrophica</name>
    <dbReference type="NCBI Taxonomy" id="2590022"/>
    <lineage>
        <taxon>Bacteria</taxon>
        <taxon>Pseudomonadati</taxon>
        <taxon>Campylobacterota</taxon>
        <taxon>Epsilonproteobacteria</taxon>
        <taxon>Campylobacterales</taxon>
        <taxon>Sulfurimonadaceae</taxon>
        <taxon>Sulfurimonas</taxon>
    </lineage>
</organism>
<dbReference type="Proteomes" id="UP000326944">
    <property type="component" value="Chromosome"/>
</dbReference>
<evidence type="ECO:0008006" key="3">
    <source>
        <dbReference type="Google" id="ProtNLM"/>
    </source>
</evidence>
<dbReference type="OrthoDB" id="5333999at2"/>